<evidence type="ECO:0000313" key="2">
    <source>
        <dbReference type="WBParaSite" id="nRc.2.0.1.t44299-RA"/>
    </source>
</evidence>
<sequence>MALPYILQCLTDTKAPNYPATKEKKVIIGDIHHEYQMEMDRKTGEKKRKDAMTPTKLAVPPKYQMRPAPIIAMTTTARTQPPVVGI</sequence>
<name>A0A915L3F7_ROMCU</name>
<organism evidence="1 2">
    <name type="scientific">Romanomermis culicivorax</name>
    <name type="common">Nematode worm</name>
    <dbReference type="NCBI Taxonomy" id="13658"/>
    <lineage>
        <taxon>Eukaryota</taxon>
        <taxon>Metazoa</taxon>
        <taxon>Ecdysozoa</taxon>
        <taxon>Nematoda</taxon>
        <taxon>Enoplea</taxon>
        <taxon>Dorylaimia</taxon>
        <taxon>Mermithida</taxon>
        <taxon>Mermithoidea</taxon>
        <taxon>Mermithidae</taxon>
        <taxon>Romanomermis</taxon>
    </lineage>
</organism>
<reference evidence="2" key="1">
    <citation type="submission" date="2022-11" db="UniProtKB">
        <authorList>
            <consortium name="WormBaseParasite"/>
        </authorList>
    </citation>
    <scope>IDENTIFICATION</scope>
</reference>
<dbReference type="Proteomes" id="UP000887565">
    <property type="component" value="Unplaced"/>
</dbReference>
<dbReference type="WBParaSite" id="nRc.2.0.1.t44299-RA">
    <property type="protein sequence ID" value="nRc.2.0.1.t44299-RA"/>
    <property type="gene ID" value="nRc.2.0.1.g44299"/>
</dbReference>
<dbReference type="AlphaFoldDB" id="A0A915L3F7"/>
<keyword evidence="1" id="KW-1185">Reference proteome</keyword>
<protein>
    <submittedName>
        <fullName evidence="2">Uncharacterized protein</fullName>
    </submittedName>
</protein>
<proteinExistence type="predicted"/>
<evidence type="ECO:0000313" key="1">
    <source>
        <dbReference type="Proteomes" id="UP000887565"/>
    </source>
</evidence>
<accession>A0A915L3F7</accession>